<dbReference type="PANTHER" id="PTHR43628">
    <property type="entry name" value="ACTIVATOR OF C KINASE PROTEIN 1-RELATED"/>
    <property type="match status" value="1"/>
</dbReference>
<keyword evidence="2" id="KW-0732">Signal</keyword>
<dbReference type="OrthoDB" id="9816559at2"/>
<dbReference type="Pfam" id="PF00656">
    <property type="entry name" value="Peptidase_C14"/>
    <property type="match status" value="1"/>
</dbReference>
<accession>A0A1H7YPW0</accession>
<dbReference type="PANTHER" id="PTHR43628:SF1">
    <property type="entry name" value="CHITIN SYNTHASE REGULATORY FACTOR 2-RELATED"/>
    <property type="match status" value="1"/>
</dbReference>
<feature type="chain" id="PRO_5011766144" evidence="2">
    <location>
        <begin position="23"/>
        <end position="797"/>
    </location>
</feature>
<reference evidence="5" key="1">
    <citation type="submission" date="2016-10" db="EMBL/GenBank/DDBJ databases">
        <authorList>
            <person name="Varghese N."/>
            <person name="Submissions S."/>
        </authorList>
    </citation>
    <scope>NUCLEOTIDE SEQUENCE [LARGE SCALE GENOMIC DNA]</scope>
    <source>
        <strain evidence="5">LMG 26383,CCUG 61248,R- 45681</strain>
    </source>
</reference>
<dbReference type="Gene3D" id="3.40.50.1460">
    <property type="match status" value="1"/>
</dbReference>
<gene>
    <name evidence="4" type="ORF">SAMN04515666_11267</name>
</gene>
<evidence type="ECO:0000256" key="2">
    <source>
        <dbReference type="SAM" id="SignalP"/>
    </source>
</evidence>
<dbReference type="Gene3D" id="1.25.40.10">
    <property type="entry name" value="Tetratricopeptide repeat domain"/>
    <property type="match status" value="2"/>
</dbReference>
<dbReference type="InterPro" id="IPR011990">
    <property type="entry name" value="TPR-like_helical_dom_sf"/>
</dbReference>
<dbReference type="RefSeq" id="WP_091841954.1">
    <property type="nucleotide sequence ID" value="NZ_FOAN01000012.1"/>
</dbReference>
<dbReference type="SUPFAM" id="SSF81901">
    <property type="entry name" value="HCP-like"/>
    <property type="match status" value="2"/>
</dbReference>
<feature type="domain" description="Peptidase C14 caspase" evidence="3">
    <location>
        <begin position="34"/>
        <end position="180"/>
    </location>
</feature>
<evidence type="ECO:0000313" key="4">
    <source>
        <dbReference type="EMBL" id="SEM48286.1"/>
    </source>
</evidence>
<dbReference type="GO" id="GO:0004197">
    <property type="term" value="F:cysteine-type endopeptidase activity"/>
    <property type="evidence" value="ECO:0007669"/>
    <property type="project" value="InterPro"/>
</dbReference>
<keyword evidence="5" id="KW-1185">Reference proteome</keyword>
<dbReference type="STRING" id="1036779.SAMN04515666_11267"/>
<evidence type="ECO:0000313" key="5">
    <source>
        <dbReference type="Proteomes" id="UP000199664"/>
    </source>
</evidence>
<dbReference type="Pfam" id="PF08238">
    <property type="entry name" value="Sel1"/>
    <property type="match status" value="9"/>
</dbReference>
<evidence type="ECO:0000256" key="1">
    <source>
        <dbReference type="SAM" id="MobiDB-lite"/>
    </source>
</evidence>
<name>A0A1H7YPW0_9HYPH</name>
<dbReference type="EMBL" id="FOAN01000012">
    <property type="protein sequence ID" value="SEM48286.1"/>
    <property type="molecule type" value="Genomic_DNA"/>
</dbReference>
<dbReference type="Proteomes" id="UP000199664">
    <property type="component" value="Unassembled WGS sequence"/>
</dbReference>
<dbReference type="AlphaFoldDB" id="A0A1H7YPW0"/>
<evidence type="ECO:0000259" key="3">
    <source>
        <dbReference type="Pfam" id="PF00656"/>
    </source>
</evidence>
<proteinExistence type="predicted"/>
<protein>
    <submittedName>
        <fullName evidence="4">TPR repeat</fullName>
    </submittedName>
</protein>
<dbReference type="InterPro" id="IPR029030">
    <property type="entry name" value="Caspase-like_dom_sf"/>
</dbReference>
<dbReference type="GO" id="GO:0006508">
    <property type="term" value="P:proteolysis"/>
    <property type="evidence" value="ECO:0007669"/>
    <property type="project" value="InterPro"/>
</dbReference>
<dbReference type="InterPro" id="IPR006597">
    <property type="entry name" value="Sel1-like"/>
</dbReference>
<feature type="signal peptide" evidence="2">
    <location>
        <begin position="1"/>
        <end position="22"/>
    </location>
</feature>
<feature type="region of interest" description="Disordered" evidence="1">
    <location>
        <begin position="778"/>
        <end position="797"/>
    </location>
</feature>
<dbReference type="InterPro" id="IPR011600">
    <property type="entry name" value="Pept_C14_caspase"/>
</dbReference>
<dbReference type="InterPro" id="IPR052945">
    <property type="entry name" value="Mitotic_Regulator"/>
</dbReference>
<dbReference type="SMART" id="SM00671">
    <property type="entry name" value="SEL1"/>
    <property type="match status" value="9"/>
</dbReference>
<organism evidence="4 5">
    <name type="scientific">Bosea lupini</name>
    <dbReference type="NCBI Taxonomy" id="1036779"/>
    <lineage>
        <taxon>Bacteria</taxon>
        <taxon>Pseudomonadati</taxon>
        <taxon>Pseudomonadota</taxon>
        <taxon>Alphaproteobacteria</taxon>
        <taxon>Hyphomicrobiales</taxon>
        <taxon>Boseaceae</taxon>
        <taxon>Bosea</taxon>
    </lineage>
</organism>
<dbReference type="SUPFAM" id="SSF52129">
    <property type="entry name" value="Caspase-like"/>
    <property type="match status" value="1"/>
</dbReference>
<sequence length="797" mass="86227">MRAILSWVVLALACFWLAGATAQTTTLSDNAESIAVVIGNKAYKQTSTVDFAHNDADAIKAYLIGTLGFREQNVHLIKDATLSELQQSFGTESNPQIGRIWRSVVADRSNVFVYYSGHGVPDLISGQPFLLPQDGNPNISESGYGLQTLYRNLELVRQKIGAQRQLIVMIDACFTGETGRKGESLLAVSAPGFTPARPRSGGGIVKLVATSGTAPANWDQEAKLGLFTSRFLMGAAGLARAQGAPESGLLAWPDLQRYLKVSVAAAARRDSGREQAPEIDEASFALPPGQPVPAVASAVAAAQDDSNWQRAKAASDRSALEDYIANCGSVCRYREEALRHLRQFQRDTQVAADRQNWQRLSREGKYADYLKNCGAICAYRTLAENYLPDLLAARDGAVRKCDELAGSPGDLDRNRDVPGVAFANLAAEQAITACQLASEQHPELRRLNFQLGRAYDKAKRYLDASSAYRKASDSGSASAAHNLALFFRDGEGLPKDEAEARKLYEKAALAGHIEAMNSLGALLGNGVGGAKDLAGAKRWYEKAAQNGHVLGMRNFALALQNGWVPPANLPEARSWYEKAAKAGDALAMSWTGYMMENGQGGPVDLPAAKRWYEQGAKAGDAFAMYRLGYMFDTALGGLKDPVEARRWFKASAEHGNIEGMCHYALALTTEDGGPQNMIEARQWFEKAARAGVAHCMYGYGKANEHGHGGPANLAEARTWYGKAAQAGNSAGMLEYAFMLRYGKGGPEDQSGARDWLRKAADLGDKNAMYSLAVMLEKGQGGPVDRAEARRWYQKSKP</sequence>